<dbReference type="EMBL" id="DF142878">
    <property type="protein sequence ID" value="GAA36848.1"/>
    <property type="molecule type" value="Genomic_DNA"/>
</dbReference>
<dbReference type="Proteomes" id="UP000008909">
    <property type="component" value="Unassembled WGS sequence"/>
</dbReference>
<reference key="2">
    <citation type="submission" date="2011-10" db="EMBL/GenBank/DDBJ databases">
        <title>The genome and transcriptome sequence of Clonorchis sinensis provide insights into the carcinogenic liver fluke.</title>
        <authorList>
            <person name="Wang X."/>
            <person name="Huang Y."/>
            <person name="Chen W."/>
            <person name="Liu H."/>
            <person name="Guo L."/>
            <person name="Chen Y."/>
            <person name="Luo F."/>
            <person name="Zhou W."/>
            <person name="Sun J."/>
            <person name="Mao Q."/>
            <person name="Liang P."/>
            <person name="Zhou C."/>
            <person name="Tian Y."/>
            <person name="Men J."/>
            <person name="Lv X."/>
            <person name="Huang L."/>
            <person name="Zhou J."/>
            <person name="Hu Y."/>
            <person name="Li R."/>
            <person name="Zhang F."/>
            <person name="Lei H."/>
            <person name="Li X."/>
            <person name="Hu X."/>
            <person name="Liang C."/>
            <person name="Xu J."/>
            <person name="Wu Z."/>
            <person name="Yu X."/>
        </authorList>
    </citation>
    <scope>NUCLEOTIDE SEQUENCE</scope>
    <source>
        <strain>Henan</strain>
    </source>
</reference>
<evidence type="ECO:0000256" key="1">
    <source>
        <dbReference type="SAM" id="MobiDB-lite"/>
    </source>
</evidence>
<dbReference type="Gene3D" id="3.40.630.60">
    <property type="match status" value="1"/>
</dbReference>
<reference evidence="2" key="1">
    <citation type="journal article" date="2011" name="Genome Biol.">
        <title>The draft genome of the carcinogenic human liver fluke Clonorchis sinensis.</title>
        <authorList>
            <person name="Wang X."/>
            <person name="Chen W."/>
            <person name="Huang Y."/>
            <person name="Sun J."/>
            <person name="Men J."/>
            <person name="Liu H."/>
            <person name="Luo F."/>
            <person name="Guo L."/>
            <person name="Lv X."/>
            <person name="Deng C."/>
            <person name="Zhou C."/>
            <person name="Fan Y."/>
            <person name="Li X."/>
            <person name="Huang L."/>
            <person name="Hu Y."/>
            <person name="Liang C."/>
            <person name="Hu X."/>
            <person name="Xu J."/>
            <person name="Yu X."/>
        </authorList>
    </citation>
    <scope>NUCLEOTIDE SEQUENCE [LARGE SCALE GENOMIC DNA]</scope>
    <source>
        <strain evidence="2">Henan</strain>
    </source>
</reference>
<gene>
    <name evidence="2" type="ORF">CLF_101367</name>
</gene>
<keyword evidence="3" id="KW-1185">Reference proteome</keyword>
<evidence type="ECO:0000313" key="3">
    <source>
        <dbReference type="Proteomes" id="UP000008909"/>
    </source>
</evidence>
<dbReference type="AlphaFoldDB" id="H2KP55"/>
<name>H2KP55_CLOSI</name>
<protein>
    <submittedName>
        <fullName evidence="2">Fibrillin 2</fullName>
    </submittedName>
</protein>
<evidence type="ECO:0000313" key="2">
    <source>
        <dbReference type="EMBL" id="GAA36848.1"/>
    </source>
</evidence>
<organism evidence="2 3">
    <name type="scientific">Clonorchis sinensis</name>
    <name type="common">Chinese liver fluke</name>
    <dbReference type="NCBI Taxonomy" id="79923"/>
    <lineage>
        <taxon>Eukaryota</taxon>
        <taxon>Metazoa</taxon>
        <taxon>Spiralia</taxon>
        <taxon>Lophotrochozoa</taxon>
        <taxon>Platyhelminthes</taxon>
        <taxon>Trematoda</taxon>
        <taxon>Digenea</taxon>
        <taxon>Opisthorchiida</taxon>
        <taxon>Opisthorchiata</taxon>
        <taxon>Opisthorchiidae</taxon>
        <taxon>Clonorchis</taxon>
    </lineage>
</organism>
<proteinExistence type="predicted"/>
<dbReference type="InterPro" id="IPR038581">
    <property type="entry name" value="ODC_AZ_sf"/>
</dbReference>
<sequence>MLLDSSSAYALDKMVEPKYRLNYFTASFEWLNRYVHADEEERGLQSSDFQSYGCCIVISIKHTLKFLQASTNMDDIISVLQVSHPGTSKSQFSTSLVSAPGLGLIFDVPSENARLPSLYSGSVPCQNPAVHWSGKGLRHHSSSQSTDSQSESDPECSEATALRESSFSDAGKHSDSYVVHLPCFSPEITEAIKAYRLCLPPSSVLVAYVDHPRTAVIFLSDTEASSHMLQKRVLVACLEALEADGVAQVYVAVRKAPNEVGTCAASALLKTLMFLGFEMFNPGSVSPELACLTIDYRLLFTNLRE</sequence>
<accession>H2KP55</accession>
<feature type="region of interest" description="Disordered" evidence="1">
    <location>
        <begin position="133"/>
        <end position="157"/>
    </location>
</feature>